<evidence type="ECO:0000259" key="3">
    <source>
        <dbReference type="PROSITE" id="PS51015"/>
    </source>
</evidence>
<sequence>MFSSSTSFIAQSSGGMSAPILNSTQAFKTTHTLNWAHGHGLEQDSEQEERVKAKPDRIASVHGHNGITVGANFASRHELWKAGVHGMSQAGIHGRDGIPAYSIVMSGRYADDLDDGETFVYSGEGGTSKIGPTGKPTFNGKQCANQEGSRGNRSLQLSAVKGKRAPVRVVRGHTLASRYAPEAGYRYDGLYEVTEVIYETGKSDFKTYQFKFKRLPGQPPLPNEVQEDGDQNNITVAVIFSTSARPTSTSERGVAARAEV</sequence>
<proteinExistence type="predicted"/>
<keyword evidence="1 2" id="KW-0539">Nucleus</keyword>
<dbReference type="InterPro" id="IPR015947">
    <property type="entry name" value="PUA-like_sf"/>
</dbReference>
<dbReference type="GO" id="GO:0061630">
    <property type="term" value="F:ubiquitin protein ligase activity"/>
    <property type="evidence" value="ECO:0007669"/>
    <property type="project" value="TreeGrafter"/>
</dbReference>
<dbReference type="InterPro" id="IPR036987">
    <property type="entry name" value="SRA-YDG_sf"/>
</dbReference>
<feature type="domain" description="YDG" evidence="3">
    <location>
        <begin position="62"/>
        <end position="214"/>
    </location>
</feature>
<dbReference type="GO" id="GO:0005634">
    <property type="term" value="C:nucleus"/>
    <property type="evidence" value="ECO:0007669"/>
    <property type="project" value="UniProtKB-SubCell"/>
</dbReference>
<dbReference type="InterPro" id="IPR003105">
    <property type="entry name" value="SRA_YDG"/>
</dbReference>
<gene>
    <name evidence="4" type="ORF">C8F04DRAFT_1182656</name>
</gene>
<name>A0AAD6X4T5_9AGAR</name>
<evidence type="ECO:0000256" key="2">
    <source>
        <dbReference type="PROSITE-ProRule" id="PRU00358"/>
    </source>
</evidence>
<dbReference type="Gene3D" id="2.30.280.10">
    <property type="entry name" value="SRA-YDG"/>
    <property type="match status" value="1"/>
</dbReference>
<protein>
    <submittedName>
        <fullName evidence="4">PUA-like domain-containing protein</fullName>
    </submittedName>
</protein>
<comment type="subcellular location">
    <subcellularLocation>
        <location evidence="2">Nucleus</location>
    </subcellularLocation>
</comment>
<dbReference type="Pfam" id="PF02182">
    <property type="entry name" value="SAD_SRA"/>
    <property type="match status" value="1"/>
</dbReference>
<dbReference type="AlphaFoldDB" id="A0AAD6X4T5"/>
<dbReference type="PROSITE" id="PS51015">
    <property type="entry name" value="YDG"/>
    <property type="match status" value="1"/>
</dbReference>
<dbReference type="SUPFAM" id="SSF88697">
    <property type="entry name" value="PUA domain-like"/>
    <property type="match status" value="1"/>
</dbReference>
<reference evidence="4" key="1">
    <citation type="submission" date="2023-03" db="EMBL/GenBank/DDBJ databases">
        <title>Massive genome expansion in bonnet fungi (Mycena s.s.) driven by repeated elements and novel gene families across ecological guilds.</title>
        <authorList>
            <consortium name="Lawrence Berkeley National Laboratory"/>
            <person name="Harder C.B."/>
            <person name="Miyauchi S."/>
            <person name="Viragh M."/>
            <person name="Kuo A."/>
            <person name="Thoen E."/>
            <person name="Andreopoulos B."/>
            <person name="Lu D."/>
            <person name="Skrede I."/>
            <person name="Drula E."/>
            <person name="Henrissat B."/>
            <person name="Morin E."/>
            <person name="Kohler A."/>
            <person name="Barry K."/>
            <person name="LaButti K."/>
            <person name="Morin E."/>
            <person name="Salamov A."/>
            <person name="Lipzen A."/>
            <person name="Mereny Z."/>
            <person name="Hegedus B."/>
            <person name="Baldrian P."/>
            <person name="Stursova M."/>
            <person name="Weitz H."/>
            <person name="Taylor A."/>
            <person name="Grigoriev I.V."/>
            <person name="Nagy L.G."/>
            <person name="Martin F."/>
            <person name="Kauserud H."/>
        </authorList>
    </citation>
    <scope>NUCLEOTIDE SEQUENCE</scope>
    <source>
        <strain evidence="4">CBHHK200</strain>
    </source>
</reference>
<dbReference type="GO" id="GO:0016567">
    <property type="term" value="P:protein ubiquitination"/>
    <property type="evidence" value="ECO:0007669"/>
    <property type="project" value="TreeGrafter"/>
</dbReference>
<dbReference type="PANTHER" id="PTHR14140:SF27">
    <property type="entry name" value="OS04G0289800 PROTEIN"/>
    <property type="match status" value="1"/>
</dbReference>
<evidence type="ECO:0000256" key="1">
    <source>
        <dbReference type="ARBA" id="ARBA00023242"/>
    </source>
</evidence>
<evidence type="ECO:0000313" key="5">
    <source>
        <dbReference type="Proteomes" id="UP001218188"/>
    </source>
</evidence>
<comment type="caution">
    <text evidence="4">The sequence shown here is derived from an EMBL/GenBank/DDBJ whole genome shotgun (WGS) entry which is preliminary data.</text>
</comment>
<dbReference type="Proteomes" id="UP001218188">
    <property type="component" value="Unassembled WGS sequence"/>
</dbReference>
<keyword evidence="5" id="KW-1185">Reference proteome</keyword>
<dbReference type="InterPro" id="IPR045134">
    <property type="entry name" value="UHRF1/2-like"/>
</dbReference>
<evidence type="ECO:0000313" key="4">
    <source>
        <dbReference type="EMBL" id="KAJ7034941.1"/>
    </source>
</evidence>
<accession>A0AAD6X4T5</accession>
<organism evidence="4 5">
    <name type="scientific">Mycena alexandri</name>
    <dbReference type="NCBI Taxonomy" id="1745969"/>
    <lineage>
        <taxon>Eukaryota</taxon>
        <taxon>Fungi</taxon>
        <taxon>Dikarya</taxon>
        <taxon>Basidiomycota</taxon>
        <taxon>Agaricomycotina</taxon>
        <taxon>Agaricomycetes</taxon>
        <taxon>Agaricomycetidae</taxon>
        <taxon>Agaricales</taxon>
        <taxon>Marasmiineae</taxon>
        <taxon>Mycenaceae</taxon>
        <taxon>Mycena</taxon>
    </lineage>
</organism>
<dbReference type="PANTHER" id="PTHR14140">
    <property type="entry name" value="E3 UBIQUITIN-PROTEIN LIGASE UHRF-RELATED"/>
    <property type="match status" value="1"/>
</dbReference>
<dbReference type="GO" id="GO:0044027">
    <property type="term" value="P:negative regulation of gene expression via chromosomal CpG island methylation"/>
    <property type="evidence" value="ECO:0007669"/>
    <property type="project" value="TreeGrafter"/>
</dbReference>
<dbReference type="SMART" id="SM00466">
    <property type="entry name" value="SRA"/>
    <property type="match status" value="1"/>
</dbReference>
<dbReference type="EMBL" id="JARJCM010000053">
    <property type="protein sequence ID" value="KAJ7034941.1"/>
    <property type="molecule type" value="Genomic_DNA"/>
</dbReference>